<accession>A0AAE1A909</accession>
<protein>
    <submittedName>
        <fullName evidence="1">Uncharacterized protein</fullName>
    </submittedName>
</protein>
<name>A0AAE1A909_9GAST</name>
<gene>
    <name evidence="1" type="ORF">RRG08_055441</name>
</gene>
<dbReference type="EMBL" id="JAWDGP010002389">
    <property type="protein sequence ID" value="KAK3783563.1"/>
    <property type="molecule type" value="Genomic_DNA"/>
</dbReference>
<sequence>MLLEQDAWTTPVFCLTRFSHHWRGCGRDTTGLQACAASPVAWLGFRTDRAVTAAMIGCLAQHLSRNVRLSSLCLGRDNREICCDVIGGSKDAEN</sequence>
<evidence type="ECO:0000313" key="2">
    <source>
        <dbReference type="Proteomes" id="UP001283361"/>
    </source>
</evidence>
<evidence type="ECO:0000313" key="1">
    <source>
        <dbReference type="EMBL" id="KAK3783563.1"/>
    </source>
</evidence>
<keyword evidence="2" id="KW-1185">Reference proteome</keyword>
<organism evidence="1 2">
    <name type="scientific">Elysia crispata</name>
    <name type="common">lettuce slug</name>
    <dbReference type="NCBI Taxonomy" id="231223"/>
    <lineage>
        <taxon>Eukaryota</taxon>
        <taxon>Metazoa</taxon>
        <taxon>Spiralia</taxon>
        <taxon>Lophotrochozoa</taxon>
        <taxon>Mollusca</taxon>
        <taxon>Gastropoda</taxon>
        <taxon>Heterobranchia</taxon>
        <taxon>Euthyneura</taxon>
        <taxon>Panpulmonata</taxon>
        <taxon>Sacoglossa</taxon>
        <taxon>Placobranchoidea</taxon>
        <taxon>Plakobranchidae</taxon>
        <taxon>Elysia</taxon>
    </lineage>
</organism>
<dbReference type="AlphaFoldDB" id="A0AAE1A909"/>
<reference evidence="1" key="1">
    <citation type="journal article" date="2023" name="G3 (Bethesda)">
        <title>A reference genome for the long-term kleptoplast-retaining sea slug Elysia crispata morphotype clarki.</title>
        <authorList>
            <person name="Eastman K.E."/>
            <person name="Pendleton A.L."/>
            <person name="Shaikh M.A."/>
            <person name="Suttiyut T."/>
            <person name="Ogas R."/>
            <person name="Tomko P."/>
            <person name="Gavelis G."/>
            <person name="Widhalm J.R."/>
            <person name="Wisecaver J.H."/>
        </authorList>
    </citation>
    <scope>NUCLEOTIDE SEQUENCE</scope>
    <source>
        <strain evidence="1">ECLA1</strain>
    </source>
</reference>
<proteinExistence type="predicted"/>
<dbReference type="Proteomes" id="UP001283361">
    <property type="component" value="Unassembled WGS sequence"/>
</dbReference>
<comment type="caution">
    <text evidence="1">The sequence shown here is derived from an EMBL/GenBank/DDBJ whole genome shotgun (WGS) entry which is preliminary data.</text>
</comment>